<feature type="region of interest" description="Disordered" evidence="3">
    <location>
        <begin position="29"/>
        <end position="100"/>
    </location>
</feature>
<feature type="compositionally biased region" description="Low complexity" evidence="3">
    <location>
        <begin position="58"/>
        <end position="69"/>
    </location>
</feature>
<proteinExistence type="predicted"/>
<keyword evidence="2" id="KW-0963">Cytoplasm</keyword>
<comment type="caution">
    <text evidence="5">The sequence shown here is derived from an EMBL/GenBank/DDBJ whole genome shotgun (WGS) entry which is preliminary data.</text>
</comment>
<dbReference type="EMBL" id="SDRB02013441">
    <property type="protein sequence ID" value="THF94893.1"/>
    <property type="molecule type" value="Genomic_DNA"/>
</dbReference>
<name>A0A4S4CZH8_CAMSN</name>
<evidence type="ECO:0000256" key="2">
    <source>
        <dbReference type="ARBA" id="ARBA00022490"/>
    </source>
</evidence>
<dbReference type="PANTHER" id="PTHR22999">
    <property type="entry name" value="PX SERINE/THREONINE KINASE PXK"/>
    <property type="match status" value="1"/>
</dbReference>
<dbReference type="AlphaFoldDB" id="A0A4S4CZH8"/>
<reference evidence="5 6" key="1">
    <citation type="journal article" date="2018" name="Proc. Natl. Acad. Sci. U.S.A.">
        <title>Draft genome sequence of Camellia sinensis var. sinensis provides insights into the evolution of the tea genome and tea quality.</title>
        <authorList>
            <person name="Wei C."/>
            <person name="Yang H."/>
            <person name="Wang S."/>
            <person name="Zhao J."/>
            <person name="Liu C."/>
            <person name="Gao L."/>
            <person name="Xia E."/>
            <person name="Lu Y."/>
            <person name="Tai Y."/>
            <person name="She G."/>
            <person name="Sun J."/>
            <person name="Cao H."/>
            <person name="Tong W."/>
            <person name="Gao Q."/>
            <person name="Li Y."/>
            <person name="Deng W."/>
            <person name="Jiang X."/>
            <person name="Wang W."/>
            <person name="Chen Q."/>
            <person name="Zhang S."/>
            <person name="Li H."/>
            <person name="Wu J."/>
            <person name="Wang P."/>
            <person name="Li P."/>
            <person name="Shi C."/>
            <person name="Zheng F."/>
            <person name="Jian J."/>
            <person name="Huang B."/>
            <person name="Shan D."/>
            <person name="Shi M."/>
            <person name="Fang C."/>
            <person name="Yue Y."/>
            <person name="Li F."/>
            <person name="Li D."/>
            <person name="Wei S."/>
            <person name="Han B."/>
            <person name="Jiang C."/>
            <person name="Yin Y."/>
            <person name="Xia T."/>
            <person name="Zhang Z."/>
            <person name="Bennetzen J.L."/>
            <person name="Zhao S."/>
            <person name="Wan X."/>
        </authorList>
    </citation>
    <scope>NUCLEOTIDE SEQUENCE [LARGE SCALE GENOMIC DNA]</scope>
    <source>
        <strain evidence="6">cv. Shuchazao</strain>
        <tissue evidence="5">Leaf</tissue>
    </source>
</reference>
<keyword evidence="4" id="KW-1133">Transmembrane helix</keyword>
<protein>
    <submittedName>
        <fullName evidence="5">Uncharacterized protein</fullName>
    </submittedName>
</protein>
<evidence type="ECO:0000256" key="3">
    <source>
        <dbReference type="SAM" id="MobiDB-lite"/>
    </source>
</evidence>
<accession>A0A4S4CZH8</accession>
<keyword evidence="6" id="KW-1185">Reference proteome</keyword>
<keyword evidence="4" id="KW-0472">Membrane</keyword>
<gene>
    <name evidence="5" type="ORF">TEA_021469</name>
</gene>
<feature type="compositionally biased region" description="Polar residues" evidence="3">
    <location>
        <begin position="329"/>
        <end position="338"/>
    </location>
</feature>
<feature type="compositionally biased region" description="Basic and acidic residues" evidence="3">
    <location>
        <begin position="381"/>
        <end position="401"/>
    </location>
</feature>
<sequence>MFFVDHNLCVKLVGVDVIGLSPMLLKQDDDGGGGNDSNGDGSDGNDGGGTHRYQARRTSQSSTLTPTQSDNSGGLTPSDGEGDDGDGEGTSHGDGGGGGDNGGNVVMVKALLTVTVVVVAATMVVMAVMVLVLVQEVKILLEDLDYVMLGNIMILENLLHLYPNYLRGFVSYPYPPQQNYPWLPQQHGPPGYGLPNYQQAQQKYVDPFQPRYPFSLPVHEIEKDDMMSTFTYIFPTGWGEDSSNQAQQSESQDAPRHSFWKNIFTSMYFFLALNVDDAVDDIVRQFKGVSDGLMRKVVGSSSPPHEVSPAISSRNLSFNAEMIKQVSWQNSTESAKSISDNDEGDKDGINEHEEVEPTVEASGWHSDNELNTKGFPPRVVKRGEEIRSLDPEKKHGSDRESPSVSLGGYPASGFPVSSDHLEDPVVALPEVPSSQKTAFCFLLCFMTFTYTLDLPFTSAIFGHFLHCRIVTLVLSLKFSPCQSN</sequence>
<keyword evidence="4" id="KW-0812">Transmembrane</keyword>
<feature type="region of interest" description="Disordered" evidence="3">
    <location>
        <begin position="329"/>
        <end position="408"/>
    </location>
</feature>
<feature type="compositionally biased region" description="Gly residues" evidence="3">
    <location>
        <begin position="32"/>
        <end position="50"/>
    </location>
</feature>
<comment type="subcellular location">
    <subcellularLocation>
        <location evidence="1">Cytoplasm</location>
    </subcellularLocation>
</comment>
<dbReference type="PANTHER" id="PTHR22999:SF23">
    <property type="entry name" value="SORTING NEXIN-16"/>
    <property type="match status" value="1"/>
</dbReference>
<evidence type="ECO:0000313" key="6">
    <source>
        <dbReference type="Proteomes" id="UP000306102"/>
    </source>
</evidence>
<evidence type="ECO:0000313" key="5">
    <source>
        <dbReference type="EMBL" id="THF94893.1"/>
    </source>
</evidence>
<evidence type="ECO:0000256" key="4">
    <source>
        <dbReference type="SAM" id="Phobius"/>
    </source>
</evidence>
<feature type="compositionally biased region" description="Gly residues" evidence="3">
    <location>
        <begin position="88"/>
        <end position="100"/>
    </location>
</feature>
<dbReference type="InterPro" id="IPR051837">
    <property type="entry name" value="SortingNexin/PXDomain-PKLike"/>
</dbReference>
<dbReference type="Proteomes" id="UP000306102">
    <property type="component" value="Unassembled WGS sequence"/>
</dbReference>
<organism evidence="5 6">
    <name type="scientific">Camellia sinensis var. sinensis</name>
    <name type="common">China tea</name>
    <dbReference type="NCBI Taxonomy" id="542762"/>
    <lineage>
        <taxon>Eukaryota</taxon>
        <taxon>Viridiplantae</taxon>
        <taxon>Streptophyta</taxon>
        <taxon>Embryophyta</taxon>
        <taxon>Tracheophyta</taxon>
        <taxon>Spermatophyta</taxon>
        <taxon>Magnoliopsida</taxon>
        <taxon>eudicotyledons</taxon>
        <taxon>Gunneridae</taxon>
        <taxon>Pentapetalae</taxon>
        <taxon>asterids</taxon>
        <taxon>Ericales</taxon>
        <taxon>Theaceae</taxon>
        <taxon>Camellia</taxon>
    </lineage>
</organism>
<dbReference type="STRING" id="542762.A0A4S4CZH8"/>
<feature type="transmembrane region" description="Helical" evidence="4">
    <location>
        <begin position="110"/>
        <end position="134"/>
    </location>
</feature>
<dbReference type="GO" id="GO:0005737">
    <property type="term" value="C:cytoplasm"/>
    <property type="evidence" value="ECO:0007669"/>
    <property type="project" value="UniProtKB-SubCell"/>
</dbReference>
<evidence type="ECO:0000256" key="1">
    <source>
        <dbReference type="ARBA" id="ARBA00004496"/>
    </source>
</evidence>